<dbReference type="InterPro" id="IPR012902">
    <property type="entry name" value="N_methyl_site"/>
</dbReference>
<reference evidence="3" key="1">
    <citation type="submission" date="2015-08" db="EMBL/GenBank/DDBJ databases">
        <authorList>
            <person name="Babu N.S."/>
            <person name="Beckwith C.J."/>
            <person name="Beseler K.G."/>
            <person name="Brison A."/>
            <person name="Carone J.V."/>
            <person name="Caskin T.P."/>
            <person name="Diamond M."/>
            <person name="Durham M.E."/>
            <person name="Foxe J.M."/>
            <person name="Go M."/>
            <person name="Henderson B.A."/>
            <person name="Jones I.B."/>
            <person name="McGettigan J.A."/>
            <person name="Micheletti S.J."/>
            <person name="Nasrallah M.E."/>
            <person name="Ortiz D."/>
            <person name="Piller C.R."/>
            <person name="Privatt S.R."/>
            <person name="Schneider S.L."/>
            <person name="Sharp S."/>
            <person name="Smith T.C."/>
            <person name="Stanton J.D."/>
            <person name="Ullery H.E."/>
            <person name="Wilson R.J."/>
            <person name="Serrano M.G."/>
            <person name="Buck G."/>
            <person name="Lee V."/>
            <person name="Wang Y."/>
            <person name="Carvalho R."/>
            <person name="Voegtly L."/>
            <person name="Shi R."/>
            <person name="Duckworth R."/>
            <person name="Johnson A."/>
            <person name="Loviza R."/>
            <person name="Walstead R."/>
            <person name="Shah Z."/>
            <person name="Kiflezghi M."/>
            <person name="Wade K."/>
            <person name="Ball S.L."/>
            <person name="Bradley K.W."/>
            <person name="Asai D.J."/>
            <person name="Bowman C.A."/>
            <person name="Russell D.A."/>
            <person name="Pope W.H."/>
            <person name="Jacobs-Sera D."/>
            <person name="Hendrix R.W."/>
            <person name="Hatfull G.F."/>
        </authorList>
    </citation>
    <scope>NUCLEOTIDE SEQUENCE [LARGE SCALE GENOMIC DNA]</scope>
    <source>
        <strain evidence="3">JCM 19170</strain>
    </source>
</reference>
<evidence type="ECO:0000256" key="1">
    <source>
        <dbReference type="SAM" id="Phobius"/>
    </source>
</evidence>
<organism evidence="2 3">
    <name type="scientific">Tepidiphilus thermophilus</name>
    <dbReference type="NCBI Taxonomy" id="876478"/>
    <lineage>
        <taxon>Bacteria</taxon>
        <taxon>Pseudomonadati</taxon>
        <taxon>Pseudomonadota</taxon>
        <taxon>Hydrogenophilia</taxon>
        <taxon>Hydrogenophilales</taxon>
        <taxon>Hydrogenophilaceae</taxon>
        <taxon>Tepidiphilus</taxon>
    </lineage>
</organism>
<protein>
    <submittedName>
        <fullName evidence="2">Prepilin-type N-terminal cleavage/methylation domain</fullName>
    </submittedName>
</protein>
<dbReference type="Proteomes" id="UP000182108">
    <property type="component" value="Unassembled WGS sequence"/>
</dbReference>
<dbReference type="Gene3D" id="3.30.700.10">
    <property type="entry name" value="Glycoprotein, Type 4 Pilin"/>
    <property type="match status" value="1"/>
</dbReference>
<dbReference type="SUPFAM" id="SSF54523">
    <property type="entry name" value="Pili subunits"/>
    <property type="match status" value="1"/>
</dbReference>
<dbReference type="RefSeq" id="WP_055423836.1">
    <property type="nucleotide sequence ID" value="NZ_CYHH01000008.1"/>
</dbReference>
<evidence type="ECO:0000313" key="3">
    <source>
        <dbReference type="Proteomes" id="UP000182108"/>
    </source>
</evidence>
<gene>
    <name evidence="2" type="ORF">Ga0061068_10886</name>
</gene>
<dbReference type="GO" id="GO:0043683">
    <property type="term" value="P:type IV pilus assembly"/>
    <property type="evidence" value="ECO:0007669"/>
    <property type="project" value="InterPro"/>
</dbReference>
<dbReference type="PROSITE" id="PS00409">
    <property type="entry name" value="PROKAR_NTER_METHYL"/>
    <property type="match status" value="1"/>
</dbReference>
<name>A0A0K6IW45_9PROT</name>
<dbReference type="Pfam" id="PF07963">
    <property type="entry name" value="N_methyl"/>
    <property type="match status" value="1"/>
</dbReference>
<keyword evidence="3" id="KW-1185">Reference proteome</keyword>
<dbReference type="PANTHER" id="PTHR30093">
    <property type="entry name" value="GENERAL SECRETION PATHWAY PROTEIN G"/>
    <property type="match status" value="1"/>
</dbReference>
<dbReference type="AlphaFoldDB" id="A0A0K6IW45"/>
<feature type="transmembrane region" description="Helical" evidence="1">
    <location>
        <begin position="12"/>
        <end position="34"/>
    </location>
</feature>
<dbReference type="OrthoDB" id="5296638at2"/>
<keyword evidence="1" id="KW-0472">Membrane</keyword>
<keyword evidence="1" id="KW-0812">Transmembrane</keyword>
<dbReference type="NCBIfam" id="TIGR02532">
    <property type="entry name" value="IV_pilin_GFxxxE"/>
    <property type="match status" value="1"/>
</dbReference>
<sequence>MPRTPRRSRGFTLIELMIVVAIIAILAGIAYPSYQRHVLQTRRTAAQGCLMELAQWMERYYTTKMTYKNAALPALSCTNELGNFYTFALDGIPSDTSYALKATAKGAQTRDTGCTPLTLNSAGTKGPAGCWR</sequence>
<keyword evidence="1" id="KW-1133">Transmembrane helix</keyword>
<dbReference type="InterPro" id="IPR031982">
    <property type="entry name" value="PilE-like"/>
</dbReference>
<proteinExistence type="predicted"/>
<dbReference type="InterPro" id="IPR045584">
    <property type="entry name" value="Pilin-like"/>
</dbReference>
<accession>A0A0K6IW45</accession>
<dbReference type="EMBL" id="CYHH01000008">
    <property type="protein sequence ID" value="CUB07557.1"/>
    <property type="molecule type" value="Genomic_DNA"/>
</dbReference>
<dbReference type="PANTHER" id="PTHR30093:SF47">
    <property type="entry name" value="TYPE IV PILUS NON-CORE MINOR PILIN PILE"/>
    <property type="match status" value="1"/>
</dbReference>
<evidence type="ECO:0000313" key="2">
    <source>
        <dbReference type="EMBL" id="CUB07557.1"/>
    </source>
</evidence>
<dbReference type="Pfam" id="PF16732">
    <property type="entry name" value="ComP_DUS"/>
    <property type="match status" value="1"/>
</dbReference>